<dbReference type="EMBL" id="JALBGC010000002">
    <property type="protein sequence ID" value="MCI1186989.1"/>
    <property type="molecule type" value="Genomic_DNA"/>
</dbReference>
<sequence>MAAPAFAPVVSSSPVLPAGTAAPRYASALSALTVLFFSFGFITCLNDILIPYFKAIFQLSYAKAGLINFCFFGAYFVMGIPAGKVVSSLGYKGSMLTGFLIAAGGCFLFYPAAESRSYGLFLGALFVLATGIVLLQVAANPYVAVLGPPESAPSRLSLTQAFNSVGTTVAPLVGAALILSHLPDLDAARAADAIDVHAVQMPYLCIGGVLILISGVLSFIKLPVITHAPDPTDDGSRRAWHYRHLVLGMVGIFAYVGAEVAIGSHIVSYLGQSDVMNMAPKLAGKKIAFYGGGAMAGRFIGAILLNKFRAGRLLAFTGFGAILLVVISASTTGEMAMWSLLAVGLMNSIMFSTIFTLAVAGLGRHTEEASGLLNVAIVGGAVIPPLFGLLADASSLRLALVLPVLCYAYIVWYGLRGHVRRTA</sequence>
<dbReference type="SUPFAM" id="SSF103473">
    <property type="entry name" value="MFS general substrate transporter"/>
    <property type="match status" value="1"/>
</dbReference>
<accession>A0A9X1VD80</accession>
<dbReference type="Proteomes" id="UP001139193">
    <property type="component" value="Unassembled WGS sequence"/>
</dbReference>
<keyword evidence="10 11" id="KW-0472">Membrane</keyword>
<comment type="similarity">
    <text evidence="3">Belongs to the major facilitator superfamily. FHS transporter (TC 2.A.1.7) family.</text>
</comment>
<dbReference type="Gene3D" id="1.20.1250.20">
    <property type="entry name" value="MFS general substrate transporter like domains"/>
    <property type="match status" value="2"/>
</dbReference>
<evidence type="ECO:0000256" key="7">
    <source>
        <dbReference type="ARBA" id="ARBA00022597"/>
    </source>
</evidence>
<dbReference type="PANTHER" id="PTHR43702:SF3">
    <property type="entry name" value="PROTEIN TSGA"/>
    <property type="match status" value="1"/>
</dbReference>
<proteinExistence type="inferred from homology"/>
<keyword evidence="6" id="KW-0997">Cell inner membrane</keyword>
<organism evidence="12 13">
    <name type="scientific">Hymenobacter cyanobacteriorum</name>
    <dbReference type="NCBI Taxonomy" id="2926463"/>
    <lineage>
        <taxon>Bacteria</taxon>
        <taxon>Pseudomonadati</taxon>
        <taxon>Bacteroidota</taxon>
        <taxon>Cytophagia</taxon>
        <taxon>Cytophagales</taxon>
        <taxon>Hymenobacteraceae</taxon>
        <taxon>Hymenobacter</taxon>
    </lineage>
</organism>
<dbReference type="GO" id="GO:0055056">
    <property type="term" value="F:D-glucose transmembrane transporter activity"/>
    <property type="evidence" value="ECO:0007669"/>
    <property type="project" value="InterPro"/>
</dbReference>
<dbReference type="InterPro" id="IPR036259">
    <property type="entry name" value="MFS_trans_sf"/>
</dbReference>
<reference evidence="12" key="1">
    <citation type="submission" date="2022-03" db="EMBL/GenBank/DDBJ databases">
        <title>Bacterial whole genome sequence for Hymenobacter sp. DH14.</title>
        <authorList>
            <person name="Le V."/>
        </authorList>
    </citation>
    <scope>NUCLEOTIDE SEQUENCE</scope>
    <source>
        <strain evidence="12">DH14</strain>
    </source>
</reference>
<feature type="transmembrane region" description="Helical" evidence="11">
    <location>
        <begin position="396"/>
        <end position="415"/>
    </location>
</feature>
<comment type="function">
    <text evidence="1">Intake of glucose and galactose.</text>
</comment>
<dbReference type="Pfam" id="PF07690">
    <property type="entry name" value="MFS_1"/>
    <property type="match status" value="1"/>
</dbReference>
<keyword evidence="4" id="KW-0813">Transport</keyword>
<gene>
    <name evidence="12" type="ORF">MON38_06125</name>
</gene>
<feature type="transmembrane region" description="Helical" evidence="11">
    <location>
        <begin position="372"/>
        <end position="390"/>
    </location>
</feature>
<dbReference type="NCBIfam" id="TIGR01272">
    <property type="entry name" value="gluP"/>
    <property type="match status" value="1"/>
</dbReference>
<evidence type="ECO:0000313" key="12">
    <source>
        <dbReference type="EMBL" id="MCI1186989.1"/>
    </source>
</evidence>
<dbReference type="AlphaFoldDB" id="A0A9X1VD80"/>
<evidence type="ECO:0000256" key="10">
    <source>
        <dbReference type="ARBA" id="ARBA00023136"/>
    </source>
</evidence>
<keyword evidence="5" id="KW-1003">Cell membrane</keyword>
<feature type="transmembrane region" description="Helical" evidence="11">
    <location>
        <begin position="27"/>
        <end position="53"/>
    </location>
</feature>
<comment type="subcellular location">
    <subcellularLocation>
        <location evidence="2">Cell inner membrane</location>
        <topology evidence="2">Multi-pass membrane protein</topology>
    </subcellularLocation>
</comment>
<keyword evidence="13" id="KW-1185">Reference proteome</keyword>
<keyword evidence="7" id="KW-0762">Sugar transport</keyword>
<dbReference type="GO" id="GO:0005354">
    <property type="term" value="F:galactose transmembrane transporter activity"/>
    <property type="evidence" value="ECO:0007669"/>
    <property type="project" value="InterPro"/>
</dbReference>
<evidence type="ECO:0000256" key="6">
    <source>
        <dbReference type="ARBA" id="ARBA00022519"/>
    </source>
</evidence>
<evidence type="ECO:0000256" key="2">
    <source>
        <dbReference type="ARBA" id="ARBA00004429"/>
    </source>
</evidence>
<evidence type="ECO:0000256" key="11">
    <source>
        <dbReference type="SAM" id="Phobius"/>
    </source>
</evidence>
<feature type="transmembrane region" description="Helical" evidence="11">
    <location>
        <begin position="287"/>
        <end position="306"/>
    </location>
</feature>
<evidence type="ECO:0000256" key="4">
    <source>
        <dbReference type="ARBA" id="ARBA00022448"/>
    </source>
</evidence>
<evidence type="ECO:0000256" key="5">
    <source>
        <dbReference type="ARBA" id="ARBA00022475"/>
    </source>
</evidence>
<evidence type="ECO:0000256" key="9">
    <source>
        <dbReference type="ARBA" id="ARBA00022989"/>
    </source>
</evidence>
<feature type="transmembrane region" description="Helical" evidence="11">
    <location>
        <begin position="95"/>
        <end position="113"/>
    </location>
</feature>
<feature type="transmembrane region" description="Helical" evidence="11">
    <location>
        <begin position="245"/>
        <end position="267"/>
    </location>
</feature>
<dbReference type="GO" id="GO:1904659">
    <property type="term" value="P:D-glucose transmembrane transport"/>
    <property type="evidence" value="ECO:0007669"/>
    <property type="project" value="InterPro"/>
</dbReference>
<feature type="transmembrane region" description="Helical" evidence="11">
    <location>
        <begin position="65"/>
        <end position="83"/>
    </location>
</feature>
<dbReference type="RefSeq" id="WP_241935271.1">
    <property type="nucleotide sequence ID" value="NZ_JALBGC010000002.1"/>
</dbReference>
<name>A0A9X1VD80_9BACT</name>
<comment type="caution">
    <text evidence="12">The sequence shown here is derived from an EMBL/GenBank/DDBJ whole genome shotgun (WGS) entry which is preliminary data.</text>
</comment>
<evidence type="ECO:0000256" key="3">
    <source>
        <dbReference type="ARBA" id="ARBA00009120"/>
    </source>
</evidence>
<evidence type="ECO:0000256" key="8">
    <source>
        <dbReference type="ARBA" id="ARBA00022692"/>
    </source>
</evidence>
<feature type="transmembrane region" description="Helical" evidence="11">
    <location>
        <begin position="201"/>
        <end position="224"/>
    </location>
</feature>
<dbReference type="InterPro" id="IPR005964">
    <property type="entry name" value="Glc/Gal_transptr_bac"/>
</dbReference>
<dbReference type="PANTHER" id="PTHR43702">
    <property type="entry name" value="L-FUCOSE-PROTON SYMPORTER"/>
    <property type="match status" value="1"/>
</dbReference>
<protein>
    <submittedName>
        <fullName evidence="12">Sugar MFS transporter</fullName>
    </submittedName>
</protein>
<feature type="transmembrane region" description="Helical" evidence="11">
    <location>
        <begin position="120"/>
        <end position="139"/>
    </location>
</feature>
<dbReference type="InterPro" id="IPR050375">
    <property type="entry name" value="MFS_TsgA-like"/>
</dbReference>
<feature type="transmembrane region" description="Helical" evidence="11">
    <location>
        <begin position="313"/>
        <end position="331"/>
    </location>
</feature>
<evidence type="ECO:0000313" key="13">
    <source>
        <dbReference type="Proteomes" id="UP001139193"/>
    </source>
</evidence>
<dbReference type="InterPro" id="IPR011701">
    <property type="entry name" value="MFS"/>
</dbReference>
<evidence type="ECO:0000256" key="1">
    <source>
        <dbReference type="ARBA" id="ARBA00003321"/>
    </source>
</evidence>
<dbReference type="CDD" id="cd17394">
    <property type="entry name" value="MFS_FucP_like"/>
    <property type="match status" value="1"/>
</dbReference>
<keyword evidence="9 11" id="KW-1133">Transmembrane helix</keyword>
<keyword evidence="8 11" id="KW-0812">Transmembrane</keyword>
<feature type="transmembrane region" description="Helical" evidence="11">
    <location>
        <begin position="337"/>
        <end position="360"/>
    </location>
</feature>
<dbReference type="GO" id="GO:0005886">
    <property type="term" value="C:plasma membrane"/>
    <property type="evidence" value="ECO:0007669"/>
    <property type="project" value="UniProtKB-SubCell"/>
</dbReference>